<dbReference type="Proteomes" id="UP000269396">
    <property type="component" value="Unassembled WGS sequence"/>
</dbReference>
<feature type="compositionally biased region" description="Basic and acidic residues" evidence="1">
    <location>
        <begin position="85"/>
        <end position="97"/>
    </location>
</feature>
<dbReference type="EMBL" id="UZAL01008779">
    <property type="protein sequence ID" value="VDP00830.1"/>
    <property type="molecule type" value="Genomic_DNA"/>
</dbReference>
<protein>
    <submittedName>
        <fullName evidence="2">Uncharacterized protein</fullName>
    </submittedName>
</protein>
<keyword evidence="3" id="KW-1185">Reference proteome</keyword>
<dbReference type="AlphaFoldDB" id="A0A183NP98"/>
<name>A0A183NP98_9TREM</name>
<evidence type="ECO:0000256" key="1">
    <source>
        <dbReference type="SAM" id="MobiDB-lite"/>
    </source>
</evidence>
<accession>A0A183NP98</accession>
<reference evidence="2 3" key="1">
    <citation type="submission" date="2018-11" db="EMBL/GenBank/DDBJ databases">
        <authorList>
            <consortium name="Pathogen Informatics"/>
        </authorList>
    </citation>
    <scope>NUCLEOTIDE SEQUENCE [LARGE SCALE GENOMIC DNA]</scope>
    <source>
        <strain>Denwood</strain>
        <strain evidence="3">Zambia</strain>
    </source>
</reference>
<feature type="region of interest" description="Disordered" evidence="1">
    <location>
        <begin position="69"/>
        <end position="97"/>
    </location>
</feature>
<sequence length="173" mass="20493">MADETAVQWFNTDFLRDTNKLNEFKITFNNRFHDLLTRSTERKRNYYVGQLERDQSSINFNVSAGGELQEASSHVMDPHQNPSQDSRKEEPERLIKDSEGKMIAEIQEQRDRMAENFQQLLNRPALLRPPVPKQHFQTLLYMSLHQRLNKSRWPSDKCRVGNHQDMTIYKPKC</sequence>
<proteinExistence type="predicted"/>
<evidence type="ECO:0000313" key="2">
    <source>
        <dbReference type="EMBL" id="VDP00830.1"/>
    </source>
</evidence>
<organism evidence="2 3">
    <name type="scientific">Schistosoma mattheei</name>
    <dbReference type="NCBI Taxonomy" id="31246"/>
    <lineage>
        <taxon>Eukaryota</taxon>
        <taxon>Metazoa</taxon>
        <taxon>Spiralia</taxon>
        <taxon>Lophotrochozoa</taxon>
        <taxon>Platyhelminthes</taxon>
        <taxon>Trematoda</taxon>
        <taxon>Digenea</taxon>
        <taxon>Strigeidida</taxon>
        <taxon>Schistosomatoidea</taxon>
        <taxon>Schistosomatidae</taxon>
        <taxon>Schistosoma</taxon>
    </lineage>
</organism>
<evidence type="ECO:0000313" key="3">
    <source>
        <dbReference type="Proteomes" id="UP000269396"/>
    </source>
</evidence>
<gene>
    <name evidence="2" type="ORF">SMTD_LOCUS3934</name>
</gene>